<evidence type="ECO:0000256" key="1">
    <source>
        <dbReference type="SAM" id="MobiDB-lite"/>
    </source>
</evidence>
<dbReference type="InterPro" id="IPR022183">
    <property type="entry name" value="DUF3710"/>
</dbReference>
<keyword evidence="3" id="KW-1185">Reference proteome</keyword>
<evidence type="ECO:0000313" key="2">
    <source>
        <dbReference type="EMBL" id="MCE7003327.1"/>
    </source>
</evidence>
<protein>
    <submittedName>
        <fullName evidence="2">DUF3710 domain-containing protein</fullName>
    </submittedName>
</protein>
<reference evidence="2 3" key="1">
    <citation type="submission" date="2021-12" db="EMBL/GenBank/DDBJ databases">
        <title>Genome sequence of Kibdelosporangium philippinense ATCC 49844.</title>
        <authorList>
            <person name="Fedorov E.A."/>
            <person name="Omeragic M."/>
            <person name="Shalygina K.F."/>
            <person name="Maclea K.S."/>
        </authorList>
    </citation>
    <scope>NUCLEOTIDE SEQUENCE [LARGE SCALE GENOMIC DNA]</scope>
    <source>
        <strain evidence="2 3">ATCC 49844</strain>
    </source>
</reference>
<comment type="caution">
    <text evidence="2">The sequence shown here is derived from an EMBL/GenBank/DDBJ whole genome shotgun (WGS) entry which is preliminary data.</text>
</comment>
<dbReference type="Pfam" id="PF12502">
    <property type="entry name" value="DUF3710"/>
    <property type="match status" value="1"/>
</dbReference>
<dbReference type="RefSeq" id="WP_233724861.1">
    <property type="nucleotide sequence ID" value="NZ_JAJVCN010000001.1"/>
</dbReference>
<sequence>MKWFRRRDQRNPSGPYDASVAPDDGLHRIDLGSVRVPVADGVQIQLEMSPDRTEVRAVHLLTDLGQFTISAFAAPPASGLWPEISAELVNDMPPMHSVRTEPGEWGQEVVGEMDEAVFRIVGIDGPGWLLRGVSAAPPRSSGKAAAALRDTLRRTIVVRGHENLPVRTPLPITLPDEIARNL</sequence>
<organism evidence="2 3">
    <name type="scientific">Kibdelosporangium philippinense</name>
    <dbReference type="NCBI Taxonomy" id="211113"/>
    <lineage>
        <taxon>Bacteria</taxon>
        <taxon>Bacillati</taxon>
        <taxon>Actinomycetota</taxon>
        <taxon>Actinomycetes</taxon>
        <taxon>Pseudonocardiales</taxon>
        <taxon>Pseudonocardiaceae</taxon>
        <taxon>Kibdelosporangium</taxon>
    </lineage>
</organism>
<gene>
    <name evidence="2" type="ORF">LWC34_10885</name>
</gene>
<dbReference type="Proteomes" id="UP001521150">
    <property type="component" value="Unassembled WGS sequence"/>
</dbReference>
<dbReference type="EMBL" id="JAJVCN010000001">
    <property type="protein sequence ID" value="MCE7003327.1"/>
    <property type="molecule type" value="Genomic_DNA"/>
</dbReference>
<evidence type="ECO:0000313" key="3">
    <source>
        <dbReference type="Proteomes" id="UP001521150"/>
    </source>
</evidence>
<accession>A0ABS8ZBY1</accession>
<name>A0ABS8ZBY1_9PSEU</name>
<proteinExistence type="predicted"/>
<feature type="region of interest" description="Disordered" evidence="1">
    <location>
        <begin position="1"/>
        <end position="22"/>
    </location>
</feature>